<dbReference type="InterPro" id="IPR035965">
    <property type="entry name" value="PAS-like_dom_sf"/>
</dbReference>
<feature type="modified residue" description="4-aspartylphosphate" evidence="6">
    <location>
        <position position="69"/>
    </location>
</feature>
<dbReference type="InterPro" id="IPR000700">
    <property type="entry name" value="PAS-assoc_C"/>
</dbReference>
<evidence type="ECO:0000256" key="6">
    <source>
        <dbReference type="PROSITE-ProRule" id="PRU00169"/>
    </source>
</evidence>
<dbReference type="CDD" id="cd00130">
    <property type="entry name" value="PAS"/>
    <property type="match status" value="3"/>
</dbReference>
<dbReference type="InterPro" id="IPR005467">
    <property type="entry name" value="His_kinase_dom"/>
</dbReference>
<dbReference type="PANTHER" id="PTHR43547">
    <property type="entry name" value="TWO-COMPONENT HISTIDINE KINASE"/>
    <property type="match status" value="1"/>
</dbReference>
<dbReference type="Gene3D" id="3.30.565.10">
    <property type="entry name" value="Histidine kinase-like ATPase, C-terminal domain"/>
    <property type="match status" value="1"/>
</dbReference>
<evidence type="ECO:0000259" key="9">
    <source>
        <dbReference type="PROSITE" id="PS50110"/>
    </source>
</evidence>
<evidence type="ECO:0000256" key="3">
    <source>
        <dbReference type="ARBA" id="ARBA00022553"/>
    </source>
</evidence>
<keyword evidence="3 6" id="KW-0597">Phosphoprotein</keyword>
<dbReference type="SUPFAM" id="SSF47384">
    <property type="entry name" value="Homodimeric domain of signal transducing histidine kinase"/>
    <property type="match status" value="1"/>
</dbReference>
<dbReference type="SMART" id="SM00387">
    <property type="entry name" value="HATPase_c"/>
    <property type="match status" value="1"/>
</dbReference>
<protein>
    <recommendedName>
        <fullName evidence="2">histidine kinase</fullName>
        <ecNumber evidence="2">2.7.13.3</ecNumber>
    </recommendedName>
</protein>
<dbReference type="PROSITE" id="PS50110">
    <property type="entry name" value="RESPONSE_REGULATORY"/>
    <property type="match status" value="1"/>
</dbReference>
<feature type="domain" description="Response regulatory" evidence="9">
    <location>
        <begin position="18"/>
        <end position="134"/>
    </location>
</feature>
<dbReference type="SMART" id="SM00091">
    <property type="entry name" value="PAS"/>
    <property type="match status" value="3"/>
</dbReference>
<comment type="caution">
    <text evidence="12">The sequence shown here is derived from an EMBL/GenBank/DDBJ whole genome shotgun (WGS) entry which is preliminary data.</text>
</comment>
<dbReference type="SMART" id="SM00086">
    <property type="entry name" value="PAC"/>
    <property type="match status" value="2"/>
</dbReference>
<dbReference type="PROSITE" id="PS50109">
    <property type="entry name" value="HIS_KIN"/>
    <property type="match status" value="1"/>
</dbReference>
<proteinExistence type="predicted"/>
<evidence type="ECO:0000256" key="7">
    <source>
        <dbReference type="SAM" id="Coils"/>
    </source>
</evidence>
<feature type="coiled-coil region" evidence="7">
    <location>
        <begin position="270"/>
        <end position="299"/>
    </location>
</feature>
<sequence length="806" mass="90537">MNFGKMELLPEARVKTLNILLLEDSSWDTELIQDYLLDGGLDFSLLCVQTRADFVGALENNCYDLILADYMLPEFNGLEALEIARGICPGLPFIFVSATLGEELAIETLKNGATDYVVKRGLTRLVPSIQRALREVQERLDRKQAEIHRQESEERFRMMADTAPVMIWMSGIDKVCNYFNQVWLDFTGTTLASVMDCGWKKSVHPEDLQYCLDTYGNAFDARSEFRMEFRLRRYDGDYCWILGTGLPRYRPDRTFAGYIGSCIDISDRKLAEQERAVAFEREQAARLQAEETAKALQEAKDGISNILESITDAFFAVDCDWNYTYVNRKAEEILGKSQAELIGKSMLDVVSHLGDLESYKMADQAMSEKVTIEYEAFNVSVNKWFNVRFYPSDSGLSAYFQDISARKQAEASLQASEEKLRCLAEANLMGILFGNVDGTISEANDEFLRMVGYSREHLQRGELRWIDITPVEYLPLDAIGMAEAKATGVSTPYEKEYVRLDGSRIPVLVGYILLGEKREESVAFILDLSERKRLEKELQERAEELAILNRIKDEFLATLSHELRTPLNAMLGWTQLLRYRKFDEHTTVRALETIDRNTRSLGTLIEDLLDVSQIITGQLSLNLRWVDVLANVEAAIETLANAAKAKNIQIVTEFDQTSVRIFGDSGRLQQVVWNLLSNAIKFTPPQGQVKVVVRQVEGAISSQLASGGKLSSARVEIEVSDTGEGISGDYLPHVFDRFSQADTSATRSYNGLGMGLAIVRHVVEMHGGTVQAESAGKGKGAKFVVKLPMQQGEGEFSVAGAREWQV</sequence>
<dbReference type="Gene3D" id="1.10.287.130">
    <property type="match status" value="1"/>
</dbReference>
<dbReference type="SUPFAM" id="SSF52172">
    <property type="entry name" value="CheY-like"/>
    <property type="match status" value="1"/>
</dbReference>
<dbReference type="Pfam" id="PF02518">
    <property type="entry name" value="HATPase_c"/>
    <property type="match status" value="1"/>
</dbReference>
<dbReference type="SUPFAM" id="SSF55785">
    <property type="entry name" value="PYP-like sensor domain (PAS domain)"/>
    <property type="match status" value="3"/>
</dbReference>
<dbReference type="RefSeq" id="WP_340525457.1">
    <property type="nucleotide sequence ID" value="NZ_JBBLXS010000283.1"/>
</dbReference>
<dbReference type="Proteomes" id="UP001384579">
    <property type="component" value="Unassembled WGS sequence"/>
</dbReference>
<dbReference type="InterPro" id="IPR036890">
    <property type="entry name" value="HATPase_C_sf"/>
</dbReference>
<dbReference type="PRINTS" id="PR00344">
    <property type="entry name" value="BCTRLSENSOR"/>
</dbReference>
<dbReference type="InterPro" id="IPR013655">
    <property type="entry name" value="PAS_fold_3"/>
</dbReference>
<dbReference type="Gene3D" id="3.30.450.20">
    <property type="entry name" value="PAS domain"/>
    <property type="match status" value="3"/>
</dbReference>
<name>A0ABU8YRJ1_9CYAN</name>
<dbReference type="PROSITE" id="PS50112">
    <property type="entry name" value="PAS"/>
    <property type="match status" value="2"/>
</dbReference>
<dbReference type="Pfam" id="PF00072">
    <property type="entry name" value="Response_reg"/>
    <property type="match status" value="1"/>
</dbReference>
<keyword evidence="7" id="KW-0175">Coiled coil</keyword>
<evidence type="ECO:0000256" key="4">
    <source>
        <dbReference type="ARBA" id="ARBA00022777"/>
    </source>
</evidence>
<keyword evidence="5" id="KW-0902">Two-component regulatory system</keyword>
<dbReference type="PROSITE" id="PS50113">
    <property type="entry name" value="PAC"/>
    <property type="match status" value="2"/>
</dbReference>
<organism evidence="12 13">
    <name type="scientific">Microcoleus anatoxicus PTRS2</name>
    <dbReference type="NCBI Taxonomy" id="2705321"/>
    <lineage>
        <taxon>Bacteria</taxon>
        <taxon>Bacillati</taxon>
        <taxon>Cyanobacteriota</taxon>
        <taxon>Cyanophyceae</taxon>
        <taxon>Oscillatoriophycideae</taxon>
        <taxon>Oscillatoriales</taxon>
        <taxon>Microcoleaceae</taxon>
        <taxon>Microcoleus</taxon>
        <taxon>Microcoleus anatoxicus</taxon>
    </lineage>
</organism>
<dbReference type="SUPFAM" id="SSF55874">
    <property type="entry name" value="ATPase domain of HSP90 chaperone/DNA topoisomerase II/histidine kinase"/>
    <property type="match status" value="1"/>
</dbReference>
<dbReference type="InterPro" id="IPR001610">
    <property type="entry name" value="PAC"/>
</dbReference>
<evidence type="ECO:0000259" key="8">
    <source>
        <dbReference type="PROSITE" id="PS50109"/>
    </source>
</evidence>
<dbReference type="Gene3D" id="3.40.50.2300">
    <property type="match status" value="1"/>
</dbReference>
<gene>
    <name evidence="12" type="ORF">WMG39_19220</name>
</gene>
<dbReference type="InterPro" id="IPR003661">
    <property type="entry name" value="HisK_dim/P_dom"/>
</dbReference>
<dbReference type="Pfam" id="PF00512">
    <property type="entry name" value="HisKA"/>
    <property type="match status" value="1"/>
</dbReference>
<dbReference type="SMART" id="SM00448">
    <property type="entry name" value="REC"/>
    <property type="match status" value="1"/>
</dbReference>
<feature type="domain" description="PAC" evidence="11">
    <location>
        <begin position="491"/>
        <end position="540"/>
    </location>
</feature>
<feature type="domain" description="PAC" evidence="11">
    <location>
        <begin position="225"/>
        <end position="277"/>
    </location>
</feature>
<dbReference type="InterPro" id="IPR036097">
    <property type="entry name" value="HisK_dim/P_sf"/>
</dbReference>
<dbReference type="CDD" id="cd00082">
    <property type="entry name" value="HisKA"/>
    <property type="match status" value="1"/>
</dbReference>
<dbReference type="InterPro" id="IPR003594">
    <property type="entry name" value="HATPase_dom"/>
</dbReference>
<dbReference type="InterPro" id="IPR011006">
    <property type="entry name" value="CheY-like_superfamily"/>
</dbReference>
<evidence type="ECO:0000256" key="5">
    <source>
        <dbReference type="ARBA" id="ARBA00023012"/>
    </source>
</evidence>
<dbReference type="CDD" id="cd16922">
    <property type="entry name" value="HATPase_EvgS-ArcB-TorS-like"/>
    <property type="match status" value="1"/>
</dbReference>
<dbReference type="Pfam" id="PF08447">
    <property type="entry name" value="PAS_3"/>
    <property type="match status" value="1"/>
</dbReference>
<dbReference type="Pfam" id="PF13426">
    <property type="entry name" value="PAS_9"/>
    <property type="match status" value="1"/>
</dbReference>
<feature type="domain" description="Histidine kinase" evidence="8">
    <location>
        <begin position="558"/>
        <end position="791"/>
    </location>
</feature>
<keyword evidence="4" id="KW-0808">Transferase</keyword>
<dbReference type="EMBL" id="JBBLXS010000283">
    <property type="protein sequence ID" value="MEK0186965.1"/>
    <property type="molecule type" value="Genomic_DNA"/>
</dbReference>
<dbReference type="InterPro" id="IPR001789">
    <property type="entry name" value="Sig_transdc_resp-reg_receiver"/>
</dbReference>
<evidence type="ECO:0000259" key="10">
    <source>
        <dbReference type="PROSITE" id="PS50112"/>
    </source>
</evidence>
<feature type="domain" description="PAS" evidence="10">
    <location>
        <begin position="299"/>
        <end position="347"/>
    </location>
</feature>
<evidence type="ECO:0000313" key="13">
    <source>
        <dbReference type="Proteomes" id="UP001384579"/>
    </source>
</evidence>
<dbReference type="CDD" id="cd00156">
    <property type="entry name" value="REC"/>
    <property type="match status" value="1"/>
</dbReference>
<dbReference type="Pfam" id="PF00989">
    <property type="entry name" value="PAS"/>
    <property type="match status" value="1"/>
</dbReference>
<comment type="catalytic activity">
    <reaction evidence="1">
        <text>ATP + protein L-histidine = ADP + protein N-phospho-L-histidine.</text>
        <dbReference type="EC" id="2.7.13.3"/>
    </reaction>
</comment>
<keyword evidence="4" id="KW-0418">Kinase</keyword>
<keyword evidence="13" id="KW-1185">Reference proteome</keyword>
<dbReference type="PANTHER" id="PTHR43547:SF2">
    <property type="entry name" value="HYBRID SIGNAL TRANSDUCTION HISTIDINE KINASE C"/>
    <property type="match status" value="1"/>
</dbReference>
<feature type="coiled-coil region" evidence="7">
    <location>
        <begin position="126"/>
        <end position="153"/>
    </location>
</feature>
<dbReference type="SMART" id="SM00388">
    <property type="entry name" value="HisKA"/>
    <property type="match status" value="1"/>
</dbReference>
<evidence type="ECO:0000256" key="1">
    <source>
        <dbReference type="ARBA" id="ARBA00000085"/>
    </source>
</evidence>
<accession>A0ABU8YRJ1</accession>
<dbReference type="EC" id="2.7.13.3" evidence="2"/>
<dbReference type="NCBIfam" id="TIGR00229">
    <property type="entry name" value="sensory_box"/>
    <property type="match status" value="3"/>
</dbReference>
<evidence type="ECO:0000256" key="2">
    <source>
        <dbReference type="ARBA" id="ARBA00012438"/>
    </source>
</evidence>
<evidence type="ECO:0000259" key="11">
    <source>
        <dbReference type="PROSITE" id="PS50113"/>
    </source>
</evidence>
<feature type="domain" description="PAS" evidence="10">
    <location>
        <begin position="416"/>
        <end position="458"/>
    </location>
</feature>
<reference evidence="12 13" key="1">
    <citation type="journal article" date="2020" name="Harmful Algae">
        <title>Molecular and morphological characterization of a novel dihydroanatoxin-a producing Microcoleus species (cyanobacteria) from the Russian River, California, USA.</title>
        <authorList>
            <person name="Conklin K.Y."/>
            <person name="Stancheva R."/>
            <person name="Otten T.G."/>
            <person name="Fadness R."/>
            <person name="Boyer G.L."/>
            <person name="Read B."/>
            <person name="Zhang X."/>
            <person name="Sheath R.G."/>
        </authorList>
    </citation>
    <scope>NUCLEOTIDE SEQUENCE [LARGE SCALE GENOMIC DNA]</scope>
    <source>
        <strain evidence="12 13">PTRS2</strain>
    </source>
</reference>
<evidence type="ECO:0000313" key="12">
    <source>
        <dbReference type="EMBL" id="MEK0186965.1"/>
    </source>
</evidence>
<dbReference type="InterPro" id="IPR013767">
    <property type="entry name" value="PAS_fold"/>
</dbReference>
<dbReference type="InterPro" id="IPR000014">
    <property type="entry name" value="PAS"/>
</dbReference>
<dbReference type="InterPro" id="IPR004358">
    <property type="entry name" value="Sig_transdc_His_kin-like_C"/>
</dbReference>